<accession>A0A8X7PLK6</accession>
<dbReference type="AlphaFoldDB" id="A0A8X7PLK6"/>
<keyword evidence="2" id="KW-1185">Reference proteome</keyword>
<name>A0A8X7PLK6_BRACI</name>
<organism evidence="1 2">
    <name type="scientific">Brassica carinata</name>
    <name type="common">Ethiopian mustard</name>
    <name type="synonym">Abyssinian cabbage</name>
    <dbReference type="NCBI Taxonomy" id="52824"/>
    <lineage>
        <taxon>Eukaryota</taxon>
        <taxon>Viridiplantae</taxon>
        <taxon>Streptophyta</taxon>
        <taxon>Embryophyta</taxon>
        <taxon>Tracheophyta</taxon>
        <taxon>Spermatophyta</taxon>
        <taxon>Magnoliopsida</taxon>
        <taxon>eudicotyledons</taxon>
        <taxon>Gunneridae</taxon>
        <taxon>Pentapetalae</taxon>
        <taxon>rosids</taxon>
        <taxon>malvids</taxon>
        <taxon>Brassicales</taxon>
        <taxon>Brassicaceae</taxon>
        <taxon>Brassiceae</taxon>
        <taxon>Brassica</taxon>
    </lineage>
</organism>
<reference evidence="1 2" key="1">
    <citation type="submission" date="2020-02" db="EMBL/GenBank/DDBJ databases">
        <authorList>
            <person name="Ma Q."/>
            <person name="Huang Y."/>
            <person name="Song X."/>
            <person name="Pei D."/>
        </authorList>
    </citation>
    <scope>NUCLEOTIDE SEQUENCE [LARGE SCALE GENOMIC DNA]</scope>
    <source>
        <strain evidence="1">Sxm20200214</strain>
        <tissue evidence="1">Leaf</tissue>
    </source>
</reference>
<evidence type="ECO:0000313" key="1">
    <source>
        <dbReference type="EMBL" id="KAG2251829.1"/>
    </source>
</evidence>
<sequence>MLDIEERRDAALTFCRTKSDRTRKLAASQQSPYTANSTAKVIIPNKKLYPGYNPFAPIDKNKLKELADWLKVCPHYRIPLDKNHAQVELGGITSSDLLRVAGGLCKSSAMT</sequence>
<dbReference type="OrthoDB" id="1123137at2759"/>
<protein>
    <submittedName>
        <fullName evidence="1">Uncharacterized protein</fullName>
    </submittedName>
</protein>
<evidence type="ECO:0000313" key="2">
    <source>
        <dbReference type="Proteomes" id="UP000886595"/>
    </source>
</evidence>
<dbReference type="EMBL" id="JAAMPC010000016">
    <property type="protein sequence ID" value="KAG2251829.1"/>
    <property type="molecule type" value="Genomic_DNA"/>
</dbReference>
<dbReference type="Proteomes" id="UP000886595">
    <property type="component" value="Unassembled WGS sequence"/>
</dbReference>
<gene>
    <name evidence="1" type="ORF">Bca52824_081965</name>
</gene>
<comment type="caution">
    <text evidence="1">The sequence shown here is derived from an EMBL/GenBank/DDBJ whole genome shotgun (WGS) entry which is preliminary data.</text>
</comment>
<proteinExistence type="predicted"/>